<dbReference type="Proteomes" id="UP000548476">
    <property type="component" value="Unassembled WGS sequence"/>
</dbReference>
<accession>A0A841FJ13</accession>
<evidence type="ECO:0000313" key="2">
    <source>
        <dbReference type="Proteomes" id="UP000548476"/>
    </source>
</evidence>
<dbReference type="AlphaFoldDB" id="A0A841FJ13"/>
<evidence type="ECO:0000313" key="1">
    <source>
        <dbReference type="EMBL" id="MBB6035864.1"/>
    </source>
</evidence>
<name>A0A841FJ13_9ACTN</name>
<comment type="caution">
    <text evidence="1">The sequence shown here is derived from an EMBL/GenBank/DDBJ whole genome shotgun (WGS) entry which is preliminary data.</text>
</comment>
<keyword evidence="2" id="KW-1185">Reference proteome</keyword>
<dbReference type="InterPro" id="IPR011990">
    <property type="entry name" value="TPR-like_helical_dom_sf"/>
</dbReference>
<dbReference type="RefSeq" id="WP_184788694.1">
    <property type="nucleotide sequence ID" value="NZ_BONT01000105.1"/>
</dbReference>
<gene>
    <name evidence="1" type="ORF">HNR73_003728</name>
</gene>
<dbReference type="EMBL" id="JACHGT010000007">
    <property type="protein sequence ID" value="MBB6035864.1"/>
    <property type="molecule type" value="Genomic_DNA"/>
</dbReference>
<organism evidence="1 2">
    <name type="scientific">Phytomonospora endophytica</name>
    <dbReference type="NCBI Taxonomy" id="714109"/>
    <lineage>
        <taxon>Bacteria</taxon>
        <taxon>Bacillati</taxon>
        <taxon>Actinomycetota</taxon>
        <taxon>Actinomycetes</taxon>
        <taxon>Micromonosporales</taxon>
        <taxon>Micromonosporaceae</taxon>
        <taxon>Phytomonospora</taxon>
    </lineage>
</organism>
<reference evidence="1 2" key="1">
    <citation type="submission" date="2020-08" db="EMBL/GenBank/DDBJ databases">
        <title>Genomic Encyclopedia of Type Strains, Phase IV (KMG-IV): sequencing the most valuable type-strain genomes for metagenomic binning, comparative biology and taxonomic classification.</title>
        <authorList>
            <person name="Goeker M."/>
        </authorList>
    </citation>
    <scope>NUCLEOTIDE SEQUENCE [LARGE SCALE GENOMIC DNA]</scope>
    <source>
        <strain evidence="1 2">YIM 65646</strain>
    </source>
</reference>
<dbReference type="Gene3D" id="1.25.40.10">
    <property type="entry name" value="Tetratricopeptide repeat domain"/>
    <property type="match status" value="1"/>
</dbReference>
<proteinExistence type="predicted"/>
<protein>
    <submittedName>
        <fullName evidence="1">Tetratricopeptide (TPR) repeat protein</fullName>
    </submittedName>
</protein>
<dbReference type="SUPFAM" id="SSF48452">
    <property type="entry name" value="TPR-like"/>
    <property type="match status" value="1"/>
</dbReference>
<sequence length="427" mass="46464">MPVWPVRDPQSETPSRLPQLVAPPAWLPGRTQVDVVGESFRQDSIQRAVRDREPNGLLIGVLVPAPPFAEYPEAVAVYVQTHHVGYLAKDIARQVHPMLLRFALANSGRLPACPAQVEDSDLGLWVTLSIDPAPLGLSPELFGSSTTIAAVLDGLLHRLDQPQPYLSGLHPAARAALEVAERSCEEVDADYDRSPKAWPRLERNVRGILDELIKASDPWISRAWLALARTTRYQKGRRDDTLRAYVESVYCDRSGAEAARELLAYVAIAPTVPMFVSLYRRLPPALRVAVLPTLLGVSRGYDRYGNMDPGEGELLRSALATLATDEGDNGTLAALAADAGLRAEKGGDLRTAVARYREAVAAGSTDPGVADRYSIWLVKEGDFAEAAAVLRQALAVPDQSGTRRERMAKRLNRCARSAGDVGSQRVT</sequence>